<proteinExistence type="predicted"/>
<dbReference type="Proteomes" id="UP000494214">
    <property type="component" value="Unassembled WGS sequence"/>
</dbReference>
<feature type="region of interest" description="Disordered" evidence="1">
    <location>
        <begin position="364"/>
        <end position="401"/>
    </location>
</feature>
<name>A0A6S6ZQV0_9BURK</name>
<protein>
    <recommendedName>
        <fullName evidence="5">VWFA domain-containing protein</fullName>
    </recommendedName>
</protein>
<dbReference type="EMBL" id="CADIJM010000003">
    <property type="protein sequence ID" value="CAB3692110.1"/>
    <property type="molecule type" value="Genomic_DNA"/>
</dbReference>
<gene>
    <name evidence="3" type="ORF">LMG26690_02155</name>
</gene>
<dbReference type="AlphaFoldDB" id="A0A6S6ZQV0"/>
<accession>A0A6S6ZQV0</accession>
<evidence type="ECO:0000313" key="4">
    <source>
        <dbReference type="Proteomes" id="UP000494214"/>
    </source>
</evidence>
<keyword evidence="4" id="KW-1185">Reference proteome</keyword>
<evidence type="ECO:0000256" key="1">
    <source>
        <dbReference type="SAM" id="MobiDB-lite"/>
    </source>
</evidence>
<keyword evidence="2" id="KW-0472">Membrane</keyword>
<reference evidence="3 4" key="1">
    <citation type="submission" date="2020-04" db="EMBL/GenBank/DDBJ databases">
        <authorList>
            <person name="De Canck E."/>
        </authorList>
    </citation>
    <scope>NUCLEOTIDE SEQUENCE [LARGE SCALE GENOMIC DNA]</scope>
    <source>
        <strain evidence="3 4">LMG 26690</strain>
    </source>
</reference>
<evidence type="ECO:0008006" key="5">
    <source>
        <dbReference type="Google" id="ProtNLM"/>
    </source>
</evidence>
<feature type="compositionally biased region" description="Low complexity" evidence="1">
    <location>
        <begin position="390"/>
        <end position="401"/>
    </location>
</feature>
<feature type="compositionally biased region" description="Basic and acidic residues" evidence="1">
    <location>
        <begin position="367"/>
        <end position="381"/>
    </location>
</feature>
<evidence type="ECO:0000256" key="2">
    <source>
        <dbReference type="SAM" id="Phobius"/>
    </source>
</evidence>
<organism evidence="3 4">
    <name type="scientific">Achromobacter animicus</name>
    <dbReference type="NCBI Taxonomy" id="1389935"/>
    <lineage>
        <taxon>Bacteria</taxon>
        <taxon>Pseudomonadati</taxon>
        <taxon>Pseudomonadota</taxon>
        <taxon>Betaproteobacteria</taxon>
        <taxon>Burkholderiales</taxon>
        <taxon>Alcaligenaceae</taxon>
        <taxon>Achromobacter</taxon>
    </lineage>
</organism>
<keyword evidence="2" id="KW-0812">Transmembrane</keyword>
<sequence length="401" mass="42875">MQRFLRHPRGNMSEASLSGTYGELIELIRKHFAPGVAATYAVPRIGADGVLEWWTSQQGAVTQYAALSEDAQQALLRAYDAHVATLGGLAEAMRARGMEHQAQQIEALRVPPDLDKLYGVDGRLLIRLQDAAPTLPAAGGAPAPSFALWRWLAVGGALLLALLLAGAWWWYRQPASPSGPALPALSPEPKAEPDRTPEWPTELVFVLETAARMKAAPEKIGGPERRVIGHDEIRRIVDRLPDVTDTRLVTFPAMQCGMPHSQGAFPSANRAELLQALKSTQNEGKAALTDGLKIAAATVDGVKRDALIFLFLAGADECGQDICATAVQLSRDKPRLRINIVDLSGTHAVAACLSDQSRVGSYAWTRSKPDGKGVDLSREASRMLSPATDSAGSSQGAASAK</sequence>
<evidence type="ECO:0000313" key="3">
    <source>
        <dbReference type="EMBL" id="CAB3692110.1"/>
    </source>
</evidence>
<dbReference type="RefSeq" id="WP_175123083.1">
    <property type="nucleotide sequence ID" value="NZ_CADIJM010000003.1"/>
</dbReference>
<keyword evidence="2" id="KW-1133">Transmembrane helix</keyword>
<feature type="transmembrane region" description="Helical" evidence="2">
    <location>
        <begin position="151"/>
        <end position="171"/>
    </location>
</feature>